<evidence type="ECO:0000313" key="1">
    <source>
        <dbReference type="EMBL" id="PSL04617.1"/>
    </source>
</evidence>
<accession>A0A2P8E5C4</accession>
<protein>
    <submittedName>
        <fullName evidence="1">Uncharacterized protein</fullName>
    </submittedName>
</protein>
<dbReference type="AlphaFoldDB" id="A0A2P8E5C4"/>
<dbReference type="EMBL" id="PYGE01000005">
    <property type="protein sequence ID" value="PSL04617.1"/>
    <property type="molecule type" value="Genomic_DNA"/>
</dbReference>
<keyword evidence="2" id="KW-1185">Reference proteome</keyword>
<organism evidence="1 2">
    <name type="scientific">Haloactinopolyspora alba</name>
    <dbReference type="NCBI Taxonomy" id="648780"/>
    <lineage>
        <taxon>Bacteria</taxon>
        <taxon>Bacillati</taxon>
        <taxon>Actinomycetota</taxon>
        <taxon>Actinomycetes</taxon>
        <taxon>Jiangellales</taxon>
        <taxon>Jiangellaceae</taxon>
        <taxon>Haloactinopolyspora</taxon>
    </lineage>
</organism>
<reference evidence="1 2" key="1">
    <citation type="submission" date="2018-03" db="EMBL/GenBank/DDBJ databases">
        <title>Genomic Encyclopedia of Archaeal and Bacterial Type Strains, Phase II (KMG-II): from individual species to whole genera.</title>
        <authorList>
            <person name="Goeker M."/>
        </authorList>
    </citation>
    <scope>NUCLEOTIDE SEQUENCE [LARGE SCALE GENOMIC DNA]</scope>
    <source>
        <strain evidence="1 2">DSM 45211</strain>
    </source>
</reference>
<gene>
    <name evidence="1" type="ORF">CLV30_10582</name>
</gene>
<comment type="caution">
    <text evidence="1">The sequence shown here is derived from an EMBL/GenBank/DDBJ whole genome shotgun (WGS) entry which is preliminary data.</text>
</comment>
<dbReference type="Proteomes" id="UP000243528">
    <property type="component" value="Unassembled WGS sequence"/>
</dbReference>
<name>A0A2P8E5C4_9ACTN</name>
<evidence type="ECO:0000313" key="2">
    <source>
        <dbReference type="Proteomes" id="UP000243528"/>
    </source>
</evidence>
<sequence length="48" mass="5233">MIVFPVETFGVVLVLVTVACGLLLTLAVAEACRPLQRAVLEQAHRRND</sequence>
<proteinExistence type="predicted"/>